<organism evidence="5 6">
    <name type="scientific">Dreissena polymorpha</name>
    <name type="common">Zebra mussel</name>
    <name type="synonym">Mytilus polymorpha</name>
    <dbReference type="NCBI Taxonomy" id="45954"/>
    <lineage>
        <taxon>Eukaryota</taxon>
        <taxon>Metazoa</taxon>
        <taxon>Spiralia</taxon>
        <taxon>Lophotrochozoa</taxon>
        <taxon>Mollusca</taxon>
        <taxon>Bivalvia</taxon>
        <taxon>Autobranchia</taxon>
        <taxon>Heteroconchia</taxon>
        <taxon>Euheterodonta</taxon>
        <taxon>Imparidentia</taxon>
        <taxon>Neoheterodontei</taxon>
        <taxon>Myida</taxon>
        <taxon>Dreissenoidea</taxon>
        <taxon>Dreissenidae</taxon>
        <taxon>Dreissena</taxon>
    </lineage>
</organism>
<protein>
    <recommendedName>
        <fullName evidence="4">Carbohydrate kinase FGGY C-terminal domain-containing protein</fullName>
    </recommendedName>
</protein>
<keyword evidence="6" id="KW-1185">Reference proteome</keyword>
<comment type="similarity">
    <text evidence="1">Belongs to the FGGY kinase family.</text>
</comment>
<dbReference type="GO" id="GO:0005829">
    <property type="term" value="C:cytosol"/>
    <property type="evidence" value="ECO:0007669"/>
    <property type="project" value="TreeGrafter"/>
</dbReference>
<keyword evidence="2" id="KW-0808">Transferase</keyword>
<evidence type="ECO:0000313" key="6">
    <source>
        <dbReference type="Proteomes" id="UP000828390"/>
    </source>
</evidence>
<dbReference type="PANTHER" id="PTHR10196:SF57">
    <property type="entry name" value="XYLULOSE KINASE"/>
    <property type="match status" value="1"/>
</dbReference>
<dbReference type="SUPFAM" id="SSF53067">
    <property type="entry name" value="Actin-like ATPase domain"/>
    <property type="match status" value="1"/>
</dbReference>
<dbReference type="GO" id="GO:0005997">
    <property type="term" value="P:xylulose metabolic process"/>
    <property type="evidence" value="ECO:0007669"/>
    <property type="project" value="TreeGrafter"/>
</dbReference>
<accession>A0A9D4CSF3</accession>
<evidence type="ECO:0000313" key="5">
    <source>
        <dbReference type="EMBL" id="KAH3730833.1"/>
    </source>
</evidence>
<keyword evidence="3" id="KW-0418">Kinase</keyword>
<dbReference type="InterPro" id="IPR018485">
    <property type="entry name" value="FGGY_C"/>
</dbReference>
<feature type="domain" description="Carbohydrate kinase FGGY C-terminal" evidence="4">
    <location>
        <begin position="10"/>
        <end position="61"/>
    </location>
</feature>
<evidence type="ECO:0000256" key="1">
    <source>
        <dbReference type="ARBA" id="ARBA00009156"/>
    </source>
</evidence>
<dbReference type="AlphaFoldDB" id="A0A9D4CSF3"/>
<sequence>MYAKACGLTISPQSRVIATGGASANKAILQVIADVFNAAVYVTDVPNSAALGGCYRALYALQPEGTSFSAVITPPPERQPVCVCQPSVGSQQVYSKMLDRYKMLEERVTKLFMSHNK</sequence>
<dbReference type="Pfam" id="PF02782">
    <property type="entry name" value="FGGY_C"/>
    <property type="match status" value="1"/>
</dbReference>
<name>A0A9D4CSF3_DREPO</name>
<comment type="caution">
    <text evidence="5">The sequence shown here is derived from an EMBL/GenBank/DDBJ whole genome shotgun (WGS) entry which is preliminary data.</text>
</comment>
<reference evidence="5" key="2">
    <citation type="submission" date="2020-11" db="EMBL/GenBank/DDBJ databases">
        <authorList>
            <person name="McCartney M.A."/>
            <person name="Auch B."/>
            <person name="Kono T."/>
            <person name="Mallez S."/>
            <person name="Becker A."/>
            <person name="Gohl D.M."/>
            <person name="Silverstein K.A.T."/>
            <person name="Koren S."/>
            <person name="Bechman K.B."/>
            <person name="Herman A."/>
            <person name="Abrahante J.E."/>
            <person name="Garbe J."/>
        </authorList>
    </citation>
    <scope>NUCLEOTIDE SEQUENCE</scope>
    <source>
        <strain evidence="5">Duluth1</strain>
        <tissue evidence="5">Whole animal</tissue>
    </source>
</reference>
<reference evidence="5" key="1">
    <citation type="journal article" date="2019" name="bioRxiv">
        <title>The Genome of the Zebra Mussel, Dreissena polymorpha: A Resource for Invasive Species Research.</title>
        <authorList>
            <person name="McCartney M.A."/>
            <person name="Auch B."/>
            <person name="Kono T."/>
            <person name="Mallez S."/>
            <person name="Zhang Y."/>
            <person name="Obille A."/>
            <person name="Becker A."/>
            <person name="Abrahante J.E."/>
            <person name="Garbe J."/>
            <person name="Badalamenti J.P."/>
            <person name="Herman A."/>
            <person name="Mangelson H."/>
            <person name="Liachko I."/>
            <person name="Sullivan S."/>
            <person name="Sone E.D."/>
            <person name="Koren S."/>
            <person name="Silverstein K.A.T."/>
            <person name="Beckman K.B."/>
            <person name="Gohl D.M."/>
        </authorList>
    </citation>
    <scope>NUCLEOTIDE SEQUENCE</scope>
    <source>
        <strain evidence="5">Duluth1</strain>
        <tissue evidence="5">Whole animal</tissue>
    </source>
</reference>
<dbReference type="InterPro" id="IPR043129">
    <property type="entry name" value="ATPase_NBD"/>
</dbReference>
<dbReference type="Proteomes" id="UP000828390">
    <property type="component" value="Unassembled WGS sequence"/>
</dbReference>
<evidence type="ECO:0000259" key="4">
    <source>
        <dbReference type="Pfam" id="PF02782"/>
    </source>
</evidence>
<dbReference type="EMBL" id="JAIWYP010000012">
    <property type="protein sequence ID" value="KAH3730833.1"/>
    <property type="molecule type" value="Genomic_DNA"/>
</dbReference>
<dbReference type="Gene3D" id="3.30.420.40">
    <property type="match status" value="1"/>
</dbReference>
<dbReference type="PANTHER" id="PTHR10196">
    <property type="entry name" value="SUGAR KINASE"/>
    <property type="match status" value="1"/>
</dbReference>
<proteinExistence type="inferred from homology"/>
<gene>
    <name evidence="5" type="ORF">DPMN_056831</name>
</gene>
<evidence type="ECO:0000256" key="3">
    <source>
        <dbReference type="ARBA" id="ARBA00022777"/>
    </source>
</evidence>
<dbReference type="GO" id="GO:0004856">
    <property type="term" value="F:D-xylulokinase activity"/>
    <property type="evidence" value="ECO:0007669"/>
    <property type="project" value="TreeGrafter"/>
</dbReference>
<evidence type="ECO:0000256" key="2">
    <source>
        <dbReference type="ARBA" id="ARBA00022679"/>
    </source>
</evidence>